<protein>
    <submittedName>
        <fullName evidence="2">Uncharacterized protein</fullName>
    </submittedName>
</protein>
<keyword evidence="1" id="KW-0472">Membrane</keyword>
<keyword evidence="3" id="KW-1185">Reference proteome</keyword>
<keyword evidence="1" id="KW-1133">Transmembrane helix</keyword>
<evidence type="ECO:0000256" key="1">
    <source>
        <dbReference type="SAM" id="Phobius"/>
    </source>
</evidence>
<comment type="caution">
    <text evidence="2">The sequence shown here is derived from an EMBL/GenBank/DDBJ whole genome shotgun (WGS) entry which is preliminary data.</text>
</comment>
<gene>
    <name evidence="2" type="ORF">Tfer_2283</name>
</gene>
<accession>A0A0L6W1T2</accession>
<name>A0A0L6W1T2_9FIRM</name>
<dbReference type="AlphaFoldDB" id="A0A0L6W1T2"/>
<dbReference type="EMBL" id="LGTE01000017">
    <property type="protein sequence ID" value="KNZ69039.1"/>
    <property type="molecule type" value="Genomic_DNA"/>
</dbReference>
<reference evidence="3" key="1">
    <citation type="submission" date="2015-07" db="EMBL/GenBank/DDBJ databases">
        <title>Complete Genome of Thermincola ferriacetica strain Z-0001T.</title>
        <authorList>
            <person name="Lusk B."/>
            <person name="Badalamenti J.P."/>
            <person name="Parameswaran P."/>
            <person name="Bond D.R."/>
            <person name="Torres C.I."/>
        </authorList>
    </citation>
    <scope>NUCLEOTIDE SEQUENCE [LARGE SCALE GENOMIC DNA]</scope>
    <source>
        <strain evidence="3">Z-0001</strain>
    </source>
</reference>
<dbReference type="RefSeq" id="WP_013119698.1">
    <property type="nucleotide sequence ID" value="NZ_LGTE01000017.1"/>
</dbReference>
<proteinExistence type="predicted"/>
<dbReference type="Proteomes" id="UP000037175">
    <property type="component" value="Unassembled WGS sequence"/>
</dbReference>
<feature type="transmembrane region" description="Helical" evidence="1">
    <location>
        <begin position="25"/>
        <end position="46"/>
    </location>
</feature>
<evidence type="ECO:0000313" key="2">
    <source>
        <dbReference type="EMBL" id="KNZ69039.1"/>
    </source>
</evidence>
<keyword evidence="1" id="KW-0812">Transmembrane</keyword>
<evidence type="ECO:0000313" key="3">
    <source>
        <dbReference type="Proteomes" id="UP000037175"/>
    </source>
</evidence>
<organism evidence="2 3">
    <name type="scientific">Thermincola ferriacetica</name>
    <dbReference type="NCBI Taxonomy" id="281456"/>
    <lineage>
        <taxon>Bacteria</taxon>
        <taxon>Bacillati</taxon>
        <taxon>Bacillota</taxon>
        <taxon>Clostridia</taxon>
        <taxon>Eubacteriales</taxon>
        <taxon>Thermincolaceae</taxon>
        <taxon>Thermincola</taxon>
    </lineage>
</organism>
<sequence>MLYLLKIHAELLFRRYLKDERGEGMVGWIVGALLTVTIVTILHGAITGWLGDFWADVEANIEKITETGAGG</sequence>